<accession>A0AAF0ZEI1</accession>
<dbReference type="AlphaFoldDB" id="A0AAF0ZEI1"/>
<dbReference type="Proteomes" id="UP001234989">
    <property type="component" value="Chromosome 7"/>
</dbReference>
<feature type="non-terminal residue" evidence="1">
    <location>
        <position position="1"/>
    </location>
</feature>
<proteinExistence type="predicted"/>
<name>A0AAF0ZEI1_SOLVR</name>
<protein>
    <submittedName>
        <fullName evidence="1">Uncharacterized protein</fullName>
    </submittedName>
</protein>
<sequence>GDTLYSTIVILTFPDVTASRVTSATLVLLRGLNLIFDLVPRTYIDWLSMEGVPRTFMSVYRLGLFQQLHWHLYIVSGLSSNLYRPDTYIEHPV</sequence>
<reference evidence="1" key="1">
    <citation type="submission" date="2023-08" db="EMBL/GenBank/DDBJ databases">
        <title>A de novo genome assembly of Solanum verrucosum Schlechtendal, a Mexican diploid species geographically isolated from the other diploid A-genome species in potato relatives.</title>
        <authorList>
            <person name="Hosaka K."/>
        </authorList>
    </citation>
    <scope>NUCLEOTIDE SEQUENCE</scope>
    <source>
        <tissue evidence="1">Young leaves</tissue>
    </source>
</reference>
<evidence type="ECO:0000313" key="2">
    <source>
        <dbReference type="Proteomes" id="UP001234989"/>
    </source>
</evidence>
<gene>
    <name evidence="1" type="ORF">MTR67_031157</name>
</gene>
<organism evidence="1 2">
    <name type="scientific">Solanum verrucosum</name>
    <dbReference type="NCBI Taxonomy" id="315347"/>
    <lineage>
        <taxon>Eukaryota</taxon>
        <taxon>Viridiplantae</taxon>
        <taxon>Streptophyta</taxon>
        <taxon>Embryophyta</taxon>
        <taxon>Tracheophyta</taxon>
        <taxon>Spermatophyta</taxon>
        <taxon>Magnoliopsida</taxon>
        <taxon>eudicotyledons</taxon>
        <taxon>Gunneridae</taxon>
        <taxon>Pentapetalae</taxon>
        <taxon>asterids</taxon>
        <taxon>lamiids</taxon>
        <taxon>Solanales</taxon>
        <taxon>Solanaceae</taxon>
        <taxon>Solanoideae</taxon>
        <taxon>Solaneae</taxon>
        <taxon>Solanum</taxon>
    </lineage>
</organism>
<keyword evidence="2" id="KW-1185">Reference proteome</keyword>
<evidence type="ECO:0000313" key="1">
    <source>
        <dbReference type="EMBL" id="WMV37772.1"/>
    </source>
</evidence>
<dbReference type="EMBL" id="CP133618">
    <property type="protein sequence ID" value="WMV37772.1"/>
    <property type="molecule type" value="Genomic_DNA"/>
</dbReference>